<evidence type="ECO:0000313" key="2">
    <source>
        <dbReference type="Proteomes" id="UP000016843"/>
    </source>
</evidence>
<proteinExistence type="predicted"/>
<keyword evidence="2" id="KW-1185">Reference proteome</keyword>
<evidence type="ECO:0000313" key="1">
    <source>
        <dbReference type="EMBL" id="ERM81363.1"/>
    </source>
</evidence>
<accession>U5BU22</accession>
<organism evidence="1 2">
    <name type="scientific">Rhodonellum psychrophilum GCM71 = DSM 17998</name>
    <dbReference type="NCBI Taxonomy" id="1123057"/>
    <lineage>
        <taxon>Bacteria</taxon>
        <taxon>Pseudomonadati</taxon>
        <taxon>Bacteroidota</taxon>
        <taxon>Cytophagia</taxon>
        <taxon>Cytophagales</taxon>
        <taxon>Cytophagaceae</taxon>
        <taxon>Rhodonellum</taxon>
    </lineage>
</organism>
<dbReference type="EMBL" id="AWXR01000053">
    <property type="protein sequence ID" value="ERM81363.1"/>
    <property type="molecule type" value="Genomic_DNA"/>
</dbReference>
<name>U5BU22_9BACT</name>
<dbReference type="Proteomes" id="UP000016843">
    <property type="component" value="Unassembled WGS sequence"/>
</dbReference>
<gene>
    <name evidence="1" type="ORF">P872_09590</name>
</gene>
<reference evidence="1 2" key="1">
    <citation type="journal article" date="2013" name="Genome Announc.">
        <title>Draft Genome Sequence of the Psychrophilic and Alkaliphilic Rhodonellum psychrophilum Strain GCM71T.</title>
        <authorList>
            <person name="Hauptmann A.L."/>
            <person name="Glaring M.A."/>
            <person name="Hallin P.F."/>
            <person name="Prieme A."/>
            <person name="Stougaard P."/>
        </authorList>
    </citation>
    <scope>NUCLEOTIDE SEQUENCE [LARGE SCALE GENOMIC DNA]</scope>
    <source>
        <strain evidence="1 2">GCM71</strain>
    </source>
</reference>
<dbReference type="AlphaFoldDB" id="U5BU22"/>
<protein>
    <submittedName>
        <fullName evidence="1">Uncharacterized protein</fullName>
    </submittedName>
</protein>
<sequence>MEGKEDYNYRKLTMLFFQITPHTPWRKDQNILLNKIFG</sequence>
<comment type="caution">
    <text evidence="1">The sequence shown here is derived from an EMBL/GenBank/DDBJ whole genome shotgun (WGS) entry which is preliminary data.</text>
</comment>